<name>A0ACB8R3Q7_9AGAM</name>
<keyword evidence="2" id="KW-1185">Reference proteome</keyword>
<evidence type="ECO:0000313" key="2">
    <source>
        <dbReference type="Proteomes" id="UP000814033"/>
    </source>
</evidence>
<gene>
    <name evidence="1" type="ORF">FA95DRAFT_1613124</name>
</gene>
<evidence type="ECO:0000313" key="1">
    <source>
        <dbReference type="EMBL" id="KAI0038754.1"/>
    </source>
</evidence>
<sequence length="210" mass="22789">MSEATRAYLRTQTDAACDKLNRVVAYPARPDTLAQATFQVASQLAWAVGVGEVGGSPVTISPRSQRQYAEATSRRANELAQIIDCREGIAKEVERLVVQVTDDMRGEYVGTAGATSPDDLSTWGAHNARLLLPWLSVLFKDNLKKMSPEHCRLVAEVRRLQSAATLMTEEYFEEAQEHAEGDADTGTAVAATAASGTTEAVPALEWMDCE</sequence>
<reference evidence="1" key="2">
    <citation type="journal article" date="2022" name="New Phytol.">
        <title>Evolutionary transition to the ectomycorrhizal habit in the genomes of a hyperdiverse lineage of mushroom-forming fungi.</title>
        <authorList>
            <person name="Looney B."/>
            <person name="Miyauchi S."/>
            <person name="Morin E."/>
            <person name="Drula E."/>
            <person name="Courty P.E."/>
            <person name="Kohler A."/>
            <person name="Kuo A."/>
            <person name="LaButti K."/>
            <person name="Pangilinan J."/>
            <person name="Lipzen A."/>
            <person name="Riley R."/>
            <person name="Andreopoulos W."/>
            <person name="He G."/>
            <person name="Johnson J."/>
            <person name="Nolan M."/>
            <person name="Tritt A."/>
            <person name="Barry K.W."/>
            <person name="Grigoriev I.V."/>
            <person name="Nagy L.G."/>
            <person name="Hibbett D."/>
            <person name="Henrissat B."/>
            <person name="Matheny P.B."/>
            <person name="Labbe J."/>
            <person name="Martin F.M."/>
        </authorList>
    </citation>
    <scope>NUCLEOTIDE SEQUENCE</scope>
    <source>
        <strain evidence="1">FP105234-sp</strain>
    </source>
</reference>
<proteinExistence type="predicted"/>
<protein>
    <submittedName>
        <fullName evidence="1">Uncharacterized protein</fullName>
    </submittedName>
</protein>
<dbReference type="EMBL" id="MU276419">
    <property type="protein sequence ID" value="KAI0038754.1"/>
    <property type="molecule type" value="Genomic_DNA"/>
</dbReference>
<dbReference type="Proteomes" id="UP000814033">
    <property type="component" value="Unassembled WGS sequence"/>
</dbReference>
<organism evidence="1 2">
    <name type="scientific">Auriscalpium vulgare</name>
    <dbReference type="NCBI Taxonomy" id="40419"/>
    <lineage>
        <taxon>Eukaryota</taxon>
        <taxon>Fungi</taxon>
        <taxon>Dikarya</taxon>
        <taxon>Basidiomycota</taxon>
        <taxon>Agaricomycotina</taxon>
        <taxon>Agaricomycetes</taxon>
        <taxon>Russulales</taxon>
        <taxon>Auriscalpiaceae</taxon>
        <taxon>Auriscalpium</taxon>
    </lineage>
</organism>
<accession>A0ACB8R3Q7</accession>
<comment type="caution">
    <text evidence="1">The sequence shown here is derived from an EMBL/GenBank/DDBJ whole genome shotgun (WGS) entry which is preliminary data.</text>
</comment>
<reference evidence="1" key="1">
    <citation type="submission" date="2021-02" db="EMBL/GenBank/DDBJ databases">
        <authorList>
            <consortium name="DOE Joint Genome Institute"/>
            <person name="Ahrendt S."/>
            <person name="Looney B.P."/>
            <person name="Miyauchi S."/>
            <person name="Morin E."/>
            <person name="Drula E."/>
            <person name="Courty P.E."/>
            <person name="Chicoki N."/>
            <person name="Fauchery L."/>
            <person name="Kohler A."/>
            <person name="Kuo A."/>
            <person name="Labutti K."/>
            <person name="Pangilinan J."/>
            <person name="Lipzen A."/>
            <person name="Riley R."/>
            <person name="Andreopoulos W."/>
            <person name="He G."/>
            <person name="Johnson J."/>
            <person name="Barry K.W."/>
            <person name="Grigoriev I.V."/>
            <person name="Nagy L."/>
            <person name="Hibbett D."/>
            <person name="Henrissat B."/>
            <person name="Matheny P.B."/>
            <person name="Labbe J."/>
            <person name="Martin F."/>
        </authorList>
    </citation>
    <scope>NUCLEOTIDE SEQUENCE</scope>
    <source>
        <strain evidence="1">FP105234-sp</strain>
    </source>
</reference>